<evidence type="ECO:0000256" key="9">
    <source>
        <dbReference type="SAM" id="Phobius"/>
    </source>
</evidence>
<dbReference type="PROSITE" id="PS51105">
    <property type="entry name" value="PTS_EIIC_TYPE_3"/>
    <property type="match status" value="1"/>
</dbReference>
<dbReference type="InterPro" id="IPR004796">
    <property type="entry name" value="PTS_IIC_cello"/>
</dbReference>
<dbReference type="InterPro" id="IPR051088">
    <property type="entry name" value="PTS_Sugar-EIIC/EIIB"/>
</dbReference>
<organism evidence="11 12">
    <name type="scientific">Candidatus Fimiplasma intestinipullorum</name>
    <dbReference type="NCBI Taxonomy" id="2840825"/>
    <lineage>
        <taxon>Bacteria</taxon>
        <taxon>Bacillati</taxon>
        <taxon>Bacillota</taxon>
        <taxon>Clostridia</taxon>
        <taxon>Eubacteriales</taxon>
        <taxon>Candidatus Fimiplasma</taxon>
    </lineage>
</organism>
<feature type="domain" description="PTS EIIC type-3" evidence="10">
    <location>
        <begin position="4"/>
        <end position="433"/>
    </location>
</feature>
<keyword evidence="3 8" id="KW-1003">Cell membrane</keyword>
<comment type="subcellular location">
    <subcellularLocation>
        <location evidence="1">Cell membrane</location>
        <topology evidence="1">Multi-pass membrane protein</topology>
    </subcellularLocation>
</comment>
<feature type="transmembrane region" description="Helical" evidence="9">
    <location>
        <begin position="199"/>
        <end position="222"/>
    </location>
</feature>
<evidence type="ECO:0000256" key="4">
    <source>
        <dbReference type="ARBA" id="ARBA00022597"/>
    </source>
</evidence>
<name>A0A9D1KZH6_9FIRM</name>
<keyword evidence="6 9" id="KW-1133">Transmembrane helix</keyword>
<dbReference type="InterPro" id="IPR004501">
    <property type="entry name" value="PTS_EIIC_3"/>
</dbReference>
<comment type="function">
    <text evidence="8">The phosphoenolpyruvate-dependent sugar phosphotransferase system (PTS), a major carbohydrate active -transport system, catalyzes the phosphorylation of incoming sugar substrates concomitant with their translocation across the cell membrane.</text>
</comment>
<sequence>MKFLEEKFVPIAARIGNERHLVAIRDAFVLIMPITIAGALAVLFLNIQGIFAENGLNVPAIEQGYTQFLEVSGLKQVLNVINRGSLNMIAVLLVVALGYTMTQQREADAPAGAIVALATYLGLTPAMTTLPEGVSDLASVAADATLGAEAVGTAYLASTGLFVGMVVALITAEVFSFLAKNKHLVISMPDGVPPAVSKAFSSLIPAILTMLLIGAAGSYILIFTHQNIWTLINQFVSAPLTHIADSVGTVALVNFMVGFLWIFGLHGANIVGAVTSPILKPLSLENVATYATGQTPPHIYTEEFGIAYVNLGGSGATIGLVLAIFLFSKSKASRTVASLAAAPAIFEINEPLTFGLPIVMNPVFAIPFVVGPVVLGVVSYFLVAAGIVGKTCIIAPWVTPPVLGAFLITGGDIRAAIWNVVEIVLLTVMWAPFVMMSDRMSGQEQ</sequence>
<dbReference type="NCBIfam" id="TIGR00410">
    <property type="entry name" value="lacE"/>
    <property type="match status" value="1"/>
</dbReference>
<feature type="transmembrane region" description="Helical" evidence="9">
    <location>
        <begin position="154"/>
        <end position="179"/>
    </location>
</feature>
<keyword evidence="7 8" id="KW-0472">Membrane</keyword>
<feature type="transmembrane region" description="Helical" evidence="9">
    <location>
        <begin position="306"/>
        <end position="327"/>
    </location>
</feature>
<reference evidence="11" key="2">
    <citation type="journal article" date="2021" name="PeerJ">
        <title>Extensive microbial diversity within the chicken gut microbiome revealed by metagenomics and culture.</title>
        <authorList>
            <person name="Gilroy R."/>
            <person name="Ravi A."/>
            <person name="Getino M."/>
            <person name="Pursley I."/>
            <person name="Horton D.L."/>
            <person name="Alikhan N.F."/>
            <person name="Baker D."/>
            <person name="Gharbi K."/>
            <person name="Hall N."/>
            <person name="Watson M."/>
            <person name="Adriaenssens E.M."/>
            <person name="Foster-Nyarko E."/>
            <person name="Jarju S."/>
            <person name="Secka A."/>
            <person name="Antonio M."/>
            <person name="Oren A."/>
            <person name="Chaudhuri R.R."/>
            <person name="La Ragione R."/>
            <person name="Hildebrand F."/>
            <person name="Pallen M.J."/>
        </authorList>
    </citation>
    <scope>NUCLEOTIDE SEQUENCE</scope>
    <source>
        <strain evidence="11">CHK195-11698</strain>
    </source>
</reference>
<feature type="transmembrane region" description="Helical" evidence="9">
    <location>
        <begin position="27"/>
        <end position="47"/>
    </location>
</feature>
<keyword evidence="4 8" id="KW-0762">Sugar transport</keyword>
<evidence type="ECO:0000256" key="2">
    <source>
        <dbReference type="ARBA" id="ARBA00022448"/>
    </source>
</evidence>
<feature type="transmembrane region" description="Helical" evidence="9">
    <location>
        <begin position="416"/>
        <end position="435"/>
    </location>
</feature>
<dbReference type="Proteomes" id="UP000824175">
    <property type="component" value="Unassembled WGS sequence"/>
</dbReference>
<evidence type="ECO:0000256" key="3">
    <source>
        <dbReference type="ARBA" id="ARBA00022475"/>
    </source>
</evidence>
<protein>
    <recommendedName>
        <fullName evidence="8">Permease IIC component</fullName>
    </recommendedName>
</protein>
<dbReference type="GO" id="GO:0005886">
    <property type="term" value="C:plasma membrane"/>
    <property type="evidence" value="ECO:0007669"/>
    <property type="project" value="UniProtKB-SubCell"/>
</dbReference>
<dbReference type="PANTHER" id="PTHR33989:SF4">
    <property type="entry name" value="PTS SYSTEM N,N'-DIACETYLCHITOBIOSE-SPECIFIC EIIC COMPONENT"/>
    <property type="match status" value="1"/>
</dbReference>
<keyword evidence="5 9" id="KW-0812">Transmembrane</keyword>
<evidence type="ECO:0000256" key="1">
    <source>
        <dbReference type="ARBA" id="ARBA00004651"/>
    </source>
</evidence>
<dbReference type="Pfam" id="PF02378">
    <property type="entry name" value="PTS_EIIC"/>
    <property type="match status" value="1"/>
</dbReference>
<dbReference type="InterPro" id="IPR003352">
    <property type="entry name" value="PTS_EIIC"/>
</dbReference>
<dbReference type="PIRSF" id="PIRSF006351">
    <property type="entry name" value="PTS_EIIC-Cellobiose"/>
    <property type="match status" value="1"/>
</dbReference>
<accession>A0A9D1KZH6</accession>
<evidence type="ECO:0000259" key="10">
    <source>
        <dbReference type="PROSITE" id="PS51105"/>
    </source>
</evidence>
<evidence type="ECO:0000313" key="12">
    <source>
        <dbReference type="Proteomes" id="UP000824175"/>
    </source>
</evidence>
<dbReference type="EMBL" id="DVMJ01000012">
    <property type="protein sequence ID" value="HIU12790.1"/>
    <property type="molecule type" value="Genomic_DNA"/>
</dbReference>
<keyword evidence="2 8" id="KW-0813">Transport</keyword>
<feature type="transmembrane region" description="Helical" evidence="9">
    <location>
        <begin position="392"/>
        <end position="410"/>
    </location>
</feature>
<evidence type="ECO:0000256" key="8">
    <source>
        <dbReference type="PIRNR" id="PIRNR006351"/>
    </source>
</evidence>
<dbReference type="PANTHER" id="PTHR33989">
    <property type="match status" value="1"/>
</dbReference>
<dbReference type="GO" id="GO:0009401">
    <property type="term" value="P:phosphoenolpyruvate-dependent sugar phosphotransferase system"/>
    <property type="evidence" value="ECO:0007669"/>
    <property type="project" value="InterPro"/>
</dbReference>
<feature type="transmembrane region" description="Helical" evidence="9">
    <location>
        <begin position="364"/>
        <end position="385"/>
    </location>
</feature>
<comment type="caution">
    <text evidence="11">The sequence shown here is derived from an EMBL/GenBank/DDBJ whole genome shotgun (WGS) entry which is preliminary data.</text>
</comment>
<evidence type="ECO:0000256" key="5">
    <source>
        <dbReference type="ARBA" id="ARBA00022692"/>
    </source>
</evidence>
<evidence type="ECO:0000313" key="11">
    <source>
        <dbReference type="EMBL" id="HIU12790.1"/>
    </source>
</evidence>
<dbReference type="AlphaFoldDB" id="A0A9D1KZH6"/>
<dbReference type="GO" id="GO:0008982">
    <property type="term" value="F:protein-N(PI)-phosphohistidine-sugar phosphotransferase activity"/>
    <property type="evidence" value="ECO:0007669"/>
    <property type="project" value="UniProtKB-UniRule"/>
</dbReference>
<evidence type="ECO:0000256" key="6">
    <source>
        <dbReference type="ARBA" id="ARBA00022989"/>
    </source>
</evidence>
<evidence type="ECO:0000256" key="7">
    <source>
        <dbReference type="ARBA" id="ARBA00023136"/>
    </source>
</evidence>
<feature type="transmembrane region" description="Helical" evidence="9">
    <location>
        <begin position="80"/>
        <end position="99"/>
    </location>
</feature>
<proteinExistence type="predicted"/>
<feature type="transmembrane region" description="Helical" evidence="9">
    <location>
        <begin position="243"/>
        <end position="263"/>
    </location>
</feature>
<reference evidence="11" key="1">
    <citation type="submission" date="2020-10" db="EMBL/GenBank/DDBJ databases">
        <authorList>
            <person name="Gilroy R."/>
        </authorList>
    </citation>
    <scope>NUCLEOTIDE SEQUENCE</scope>
    <source>
        <strain evidence="11">CHK195-11698</strain>
    </source>
</reference>
<dbReference type="GO" id="GO:1902815">
    <property type="term" value="P:N,N'-diacetylchitobiose import"/>
    <property type="evidence" value="ECO:0007669"/>
    <property type="project" value="TreeGrafter"/>
</dbReference>
<gene>
    <name evidence="11" type="ORF">IAD15_01795</name>
</gene>